<keyword evidence="1" id="KW-0472">Membrane</keyword>
<dbReference type="Gramene" id="KQK91637">
    <property type="protein sequence ID" value="KQK91637"/>
    <property type="gene ID" value="SETIT_040493mg"/>
</dbReference>
<dbReference type="HOGENOM" id="CLU_3054017_0_0_1"/>
<keyword evidence="1" id="KW-1133">Transmembrane helix</keyword>
<sequence>MKAVLYFRKQANAIQIMFLSHPCLMSYAIIMHASFKICWELYLYPVETELQREW</sequence>
<dbReference type="InParanoid" id="K4ANJ6"/>
<proteinExistence type="predicted"/>
<evidence type="ECO:0000256" key="1">
    <source>
        <dbReference type="SAM" id="Phobius"/>
    </source>
</evidence>
<dbReference type="Proteomes" id="UP000004995">
    <property type="component" value="Unassembled WGS sequence"/>
</dbReference>
<name>K4ANJ6_SETIT</name>
<keyword evidence="3" id="KW-1185">Reference proteome</keyword>
<evidence type="ECO:0000313" key="2">
    <source>
        <dbReference type="EnsemblPlants" id="KQK91637"/>
    </source>
</evidence>
<dbReference type="EMBL" id="AGNK02006051">
    <property type="status" value="NOT_ANNOTATED_CDS"/>
    <property type="molecule type" value="Genomic_DNA"/>
</dbReference>
<dbReference type="AlphaFoldDB" id="K4ANJ6"/>
<evidence type="ECO:0000313" key="3">
    <source>
        <dbReference type="Proteomes" id="UP000004995"/>
    </source>
</evidence>
<reference evidence="2" key="2">
    <citation type="submission" date="2018-08" db="UniProtKB">
        <authorList>
            <consortium name="EnsemblPlants"/>
        </authorList>
    </citation>
    <scope>IDENTIFICATION</scope>
    <source>
        <strain evidence="2">Yugu1</strain>
    </source>
</reference>
<accession>K4ANJ6</accession>
<dbReference type="EnsemblPlants" id="KQK91637">
    <property type="protein sequence ID" value="KQK91637"/>
    <property type="gene ID" value="SETIT_040493mg"/>
</dbReference>
<organism evidence="2 3">
    <name type="scientific">Setaria italica</name>
    <name type="common">Foxtail millet</name>
    <name type="synonym">Panicum italicum</name>
    <dbReference type="NCBI Taxonomy" id="4555"/>
    <lineage>
        <taxon>Eukaryota</taxon>
        <taxon>Viridiplantae</taxon>
        <taxon>Streptophyta</taxon>
        <taxon>Embryophyta</taxon>
        <taxon>Tracheophyta</taxon>
        <taxon>Spermatophyta</taxon>
        <taxon>Magnoliopsida</taxon>
        <taxon>Liliopsida</taxon>
        <taxon>Poales</taxon>
        <taxon>Poaceae</taxon>
        <taxon>PACMAD clade</taxon>
        <taxon>Panicoideae</taxon>
        <taxon>Panicodae</taxon>
        <taxon>Paniceae</taxon>
        <taxon>Cenchrinae</taxon>
        <taxon>Setaria</taxon>
    </lineage>
</organism>
<reference evidence="3" key="1">
    <citation type="journal article" date="2012" name="Nat. Biotechnol.">
        <title>Reference genome sequence of the model plant Setaria.</title>
        <authorList>
            <person name="Bennetzen J.L."/>
            <person name="Schmutz J."/>
            <person name="Wang H."/>
            <person name="Percifield R."/>
            <person name="Hawkins J."/>
            <person name="Pontaroli A.C."/>
            <person name="Estep M."/>
            <person name="Feng L."/>
            <person name="Vaughn J.N."/>
            <person name="Grimwood J."/>
            <person name="Jenkins J."/>
            <person name="Barry K."/>
            <person name="Lindquist E."/>
            <person name="Hellsten U."/>
            <person name="Deshpande S."/>
            <person name="Wang X."/>
            <person name="Wu X."/>
            <person name="Mitros T."/>
            <person name="Triplett J."/>
            <person name="Yang X."/>
            <person name="Ye C.Y."/>
            <person name="Mauro-Herrera M."/>
            <person name="Wang L."/>
            <person name="Li P."/>
            <person name="Sharma M."/>
            <person name="Sharma R."/>
            <person name="Ronald P.C."/>
            <person name="Panaud O."/>
            <person name="Kellogg E.A."/>
            <person name="Brutnell T.P."/>
            <person name="Doust A.N."/>
            <person name="Tuskan G.A."/>
            <person name="Rokhsar D."/>
            <person name="Devos K.M."/>
        </authorList>
    </citation>
    <scope>NUCLEOTIDE SEQUENCE [LARGE SCALE GENOMIC DNA]</scope>
    <source>
        <strain evidence="3">cv. Yugu1</strain>
    </source>
</reference>
<keyword evidence="1" id="KW-0812">Transmembrane</keyword>
<feature type="transmembrane region" description="Helical" evidence="1">
    <location>
        <begin position="12"/>
        <end position="35"/>
    </location>
</feature>
<protein>
    <submittedName>
        <fullName evidence="2">Uncharacterized protein</fullName>
    </submittedName>
</protein>